<dbReference type="InterPro" id="IPR020449">
    <property type="entry name" value="Tscrpt_reg_AraC-type_HTH"/>
</dbReference>
<dbReference type="PANTHER" id="PTHR46796">
    <property type="entry name" value="HTH-TYPE TRANSCRIPTIONAL ACTIVATOR RHAS-RELATED"/>
    <property type="match status" value="1"/>
</dbReference>
<keyword evidence="2 5" id="KW-0238">DNA-binding</keyword>
<reference evidence="5 6" key="1">
    <citation type="submission" date="2016-10" db="EMBL/GenBank/DDBJ databases">
        <authorList>
            <person name="Varghese N."/>
            <person name="Submissions S."/>
        </authorList>
    </citation>
    <scope>NUCLEOTIDE SEQUENCE [LARGE SCALE GENOMIC DNA]</scope>
    <source>
        <strain evidence="5 6">DSM 16392</strain>
    </source>
</reference>
<feature type="domain" description="HTH araC/xylS-type" evidence="4">
    <location>
        <begin position="225"/>
        <end position="325"/>
    </location>
</feature>
<gene>
    <name evidence="5" type="ORF">SAMN04488518_106332</name>
</gene>
<dbReference type="SUPFAM" id="SSF46689">
    <property type="entry name" value="Homeodomain-like"/>
    <property type="match status" value="1"/>
</dbReference>
<dbReference type="PRINTS" id="PR00032">
    <property type="entry name" value="HTHARAC"/>
</dbReference>
<name>A0A1I4APX1_9HYPH</name>
<evidence type="ECO:0000256" key="2">
    <source>
        <dbReference type="ARBA" id="ARBA00023125"/>
    </source>
</evidence>
<dbReference type="PANTHER" id="PTHR46796:SF6">
    <property type="entry name" value="ARAC SUBFAMILY"/>
    <property type="match status" value="1"/>
</dbReference>
<organism evidence="5 6">
    <name type="scientific">Pseudovibrio ascidiaceicola</name>
    <dbReference type="NCBI Taxonomy" id="285279"/>
    <lineage>
        <taxon>Bacteria</taxon>
        <taxon>Pseudomonadati</taxon>
        <taxon>Pseudomonadota</taxon>
        <taxon>Alphaproteobacteria</taxon>
        <taxon>Hyphomicrobiales</taxon>
        <taxon>Stappiaceae</taxon>
        <taxon>Pseudovibrio</taxon>
    </lineage>
</organism>
<comment type="caution">
    <text evidence="5">The sequence shown here is derived from an EMBL/GenBank/DDBJ whole genome shotgun (WGS) entry which is preliminary data.</text>
</comment>
<dbReference type="Pfam" id="PF12833">
    <property type="entry name" value="HTH_18"/>
    <property type="match status" value="1"/>
</dbReference>
<keyword evidence="6" id="KW-1185">Reference proteome</keyword>
<keyword evidence="1" id="KW-0805">Transcription regulation</keyword>
<proteinExistence type="predicted"/>
<protein>
    <submittedName>
        <fullName evidence="5">AraC-type DNA-binding protein</fullName>
    </submittedName>
</protein>
<dbReference type="GO" id="GO:0003677">
    <property type="term" value="F:DNA binding"/>
    <property type="evidence" value="ECO:0007669"/>
    <property type="project" value="UniProtKB-KW"/>
</dbReference>
<dbReference type="InterPro" id="IPR050204">
    <property type="entry name" value="AraC_XylS_family_regulators"/>
</dbReference>
<dbReference type="Proteomes" id="UP000199598">
    <property type="component" value="Unassembled WGS sequence"/>
</dbReference>
<dbReference type="InterPro" id="IPR009057">
    <property type="entry name" value="Homeodomain-like_sf"/>
</dbReference>
<evidence type="ECO:0000256" key="1">
    <source>
        <dbReference type="ARBA" id="ARBA00023015"/>
    </source>
</evidence>
<dbReference type="InterPro" id="IPR018060">
    <property type="entry name" value="HTH_AraC"/>
</dbReference>
<evidence type="ECO:0000313" key="5">
    <source>
        <dbReference type="EMBL" id="SFK58323.1"/>
    </source>
</evidence>
<evidence type="ECO:0000256" key="3">
    <source>
        <dbReference type="ARBA" id="ARBA00023163"/>
    </source>
</evidence>
<sequence>MSEAIQAAPIAGLPRNSFSLDSIRRKDRFAFWRESLACLCEAEIHRGEDQLDFFGEIKSVLFDSLMLSQVTAQAHIANRTNAAMARDGVDHYLLMVHDEGDAEFYAGHKSVSLNKGDCIFLDFSQEGGSFSGSYSNRSILIAREQLAPLLQGPDDSNLKTLPAAHPLNVILREHLSSISAQTSKLTMQQAQQLVPATMGLIAACLNGMPHESEAGQEGVNLALMTRARRIVEANLTNPNLSPDYLGGAINVSRSKLYELFLAFGGVSKYIRDRRMKAVLRALLDPRNAYRATYQVALDFGFLNESSFSRMFKQHFGYSPREVRTKSFEVTAAVQGDLQRGRKYEDWILNLS</sequence>
<dbReference type="SMART" id="SM00342">
    <property type="entry name" value="HTH_ARAC"/>
    <property type="match status" value="1"/>
</dbReference>
<dbReference type="PROSITE" id="PS01124">
    <property type="entry name" value="HTH_ARAC_FAMILY_2"/>
    <property type="match status" value="1"/>
</dbReference>
<dbReference type="RefSeq" id="WP_093520214.1">
    <property type="nucleotide sequence ID" value="NZ_FOSK01000006.1"/>
</dbReference>
<dbReference type="Gene3D" id="1.10.10.60">
    <property type="entry name" value="Homeodomain-like"/>
    <property type="match status" value="1"/>
</dbReference>
<dbReference type="EMBL" id="FOSK01000006">
    <property type="protein sequence ID" value="SFK58323.1"/>
    <property type="molecule type" value="Genomic_DNA"/>
</dbReference>
<evidence type="ECO:0000313" key="6">
    <source>
        <dbReference type="Proteomes" id="UP000199598"/>
    </source>
</evidence>
<keyword evidence="3" id="KW-0804">Transcription</keyword>
<evidence type="ECO:0000259" key="4">
    <source>
        <dbReference type="PROSITE" id="PS01124"/>
    </source>
</evidence>
<accession>A0A1I4APX1</accession>